<dbReference type="PANTHER" id="PTHR32198:SF2">
    <property type="entry name" value="MITOCHONDRIAL ESCAPE PROTEIN 2"/>
    <property type="match status" value="1"/>
</dbReference>
<dbReference type="InterPro" id="IPR000504">
    <property type="entry name" value="RRM_dom"/>
</dbReference>
<dbReference type="Pfam" id="PF00076">
    <property type="entry name" value="RRM_1"/>
    <property type="match status" value="1"/>
</dbReference>
<evidence type="ECO:0000313" key="15">
    <source>
        <dbReference type="EMBL" id="CDP38935.1"/>
    </source>
</evidence>
<dbReference type="InterPro" id="IPR027417">
    <property type="entry name" value="P-loop_NTPase"/>
</dbReference>
<evidence type="ECO:0000259" key="14">
    <source>
        <dbReference type="Pfam" id="PF10443"/>
    </source>
</evidence>
<dbReference type="GO" id="GO:0006397">
    <property type="term" value="P:mRNA processing"/>
    <property type="evidence" value="ECO:0007669"/>
    <property type="project" value="UniProtKB-UniRule"/>
</dbReference>
<dbReference type="InterPro" id="IPR018850">
    <property type="entry name" value="Mt_escape_2_C"/>
</dbReference>
<feature type="domain" description="Mitochondrial escape protein 2 C-terminal" evidence="14">
    <location>
        <begin position="368"/>
        <end position="712"/>
    </location>
</feature>
<dbReference type="Gene3D" id="3.30.70.330">
    <property type="match status" value="1"/>
</dbReference>
<feature type="compositionally biased region" description="Basic and acidic residues" evidence="12">
    <location>
        <begin position="714"/>
        <end position="726"/>
    </location>
</feature>
<evidence type="ECO:0000256" key="8">
    <source>
        <dbReference type="ARBA" id="ARBA00023128"/>
    </source>
</evidence>
<keyword evidence="9 11" id="KW-0472">Membrane</keyword>
<gene>
    <name evidence="15" type="ORF">GNLVRS02_ARAD1D45980g</name>
</gene>
<dbReference type="SUPFAM" id="SSF52540">
    <property type="entry name" value="P-loop containing nucleoside triphosphate hydrolases"/>
    <property type="match status" value="1"/>
</dbReference>
<name>A0A060TCU8_BLAAD</name>
<evidence type="ECO:0000256" key="6">
    <source>
        <dbReference type="ARBA" id="ARBA00022946"/>
    </source>
</evidence>
<keyword evidence="11" id="KW-0507">mRNA processing</keyword>
<evidence type="ECO:0000256" key="2">
    <source>
        <dbReference type="ARBA" id="ARBA00010320"/>
    </source>
</evidence>
<evidence type="ECO:0000256" key="11">
    <source>
        <dbReference type="RuleBase" id="RU367108"/>
    </source>
</evidence>
<evidence type="ECO:0000256" key="10">
    <source>
        <dbReference type="ARBA" id="ARBA00025276"/>
    </source>
</evidence>
<evidence type="ECO:0000256" key="1">
    <source>
        <dbReference type="ARBA" id="ARBA00004434"/>
    </source>
</evidence>
<evidence type="ECO:0000256" key="7">
    <source>
        <dbReference type="ARBA" id="ARBA00022989"/>
    </source>
</evidence>
<reference evidence="15" key="1">
    <citation type="submission" date="2014-02" db="EMBL/GenBank/DDBJ databases">
        <authorList>
            <person name="Genoscope - CEA"/>
        </authorList>
    </citation>
    <scope>NUCLEOTIDE SEQUENCE</scope>
    <source>
        <strain evidence="15">LS3</strain>
    </source>
</reference>
<evidence type="ECO:0000259" key="13">
    <source>
        <dbReference type="Pfam" id="PF00076"/>
    </source>
</evidence>
<proteinExistence type="inferred from homology"/>
<keyword evidence="8 11" id="KW-0496">Mitochondrion</keyword>
<dbReference type="AlphaFoldDB" id="A0A060TCU8"/>
<organism evidence="15">
    <name type="scientific">Blastobotrys adeninivorans</name>
    <name type="common">Yeast</name>
    <name type="synonym">Arxula adeninivorans</name>
    <dbReference type="NCBI Taxonomy" id="409370"/>
    <lineage>
        <taxon>Eukaryota</taxon>
        <taxon>Fungi</taxon>
        <taxon>Dikarya</taxon>
        <taxon>Ascomycota</taxon>
        <taxon>Saccharomycotina</taxon>
        <taxon>Dipodascomycetes</taxon>
        <taxon>Dipodascales</taxon>
        <taxon>Trichomonascaceae</taxon>
        <taxon>Blastobotrys</taxon>
    </lineage>
</organism>
<evidence type="ECO:0000256" key="4">
    <source>
        <dbReference type="ARBA" id="ARBA00022692"/>
    </source>
</evidence>
<dbReference type="InterPro" id="IPR039627">
    <property type="entry name" value="Yme2_C"/>
</dbReference>
<feature type="region of interest" description="Disordered" evidence="12">
    <location>
        <begin position="698"/>
        <end position="731"/>
    </location>
</feature>
<dbReference type="EMBL" id="HG937694">
    <property type="protein sequence ID" value="CDP38935.1"/>
    <property type="molecule type" value="Genomic_DNA"/>
</dbReference>
<comment type="function">
    <text evidence="10 11">Plays a role in maintaining the mitochondrial genome and in controlling the mtDNA escape. Involved in the regulation of mtDNA nucleotide structure and number. May have a dispensable role in early maturation of pre-rRNA.</text>
</comment>
<comment type="subcellular location">
    <subcellularLocation>
        <location evidence="1 11">Mitochondrion inner membrane</location>
        <topology evidence="1 11">Single-pass membrane protein</topology>
    </subcellularLocation>
</comment>
<dbReference type="SUPFAM" id="SSF54928">
    <property type="entry name" value="RNA-binding domain, RBD"/>
    <property type="match status" value="1"/>
</dbReference>
<keyword evidence="5 11" id="KW-0999">Mitochondrion inner membrane</keyword>
<evidence type="ECO:0000256" key="12">
    <source>
        <dbReference type="SAM" id="MobiDB-lite"/>
    </source>
</evidence>
<feature type="region of interest" description="Disordered" evidence="12">
    <location>
        <begin position="601"/>
        <end position="625"/>
    </location>
</feature>
<dbReference type="PANTHER" id="PTHR32198">
    <property type="entry name" value="MITOCHONDRIAL ESCAPE PROTEIN 2"/>
    <property type="match status" value="1"/>
</dbReference>
<feature type="domain" description="RRM" evidence="13">
    <location>
        <begin position="202"/>
        <end position="262"/>
    </location>
</feature>
<dbReference type="GO" id="GO:0003723">
    <property type="term" value="F:RNA binding"/>
    <property type="evidence" value="ECO:0007669"/>
    <property type="project" value="UniProtKB-UniRule"/>
</dbReference>
<keyword evidence="6" id="KW-0809">Transit peptide</keyword>
<sequence>MFTKVRPVPVLRHGLNRRLVLPLAYGLRFQSSAPSESELMDLTGAEKVEAGKQADVESITGIINKDPSEALVYFDHTFPSIFKIDSLRWVASALMHMNKDSVLQRLKEASIPPQYPVTVDKVIPRPKDGGVFIKYIRNEGSLLTSEEMETALCEHFEKNSFRLWHVGLFSKVRAFPVRGKPWIEDLRRYRNSKLKVTFNGDDVSEERLYSIMRRYGPIVDIASPKPGDSAPRSAIITFSRLNDSSTARNCVNGLEINGTTLHMSFEPYVSRNMIWKWIVDHQRIFIPLLFAFLAAVAVIIFEPIRVYSIRHKVKGTYDLLDDHPILQKIQRFFTKIYSGVSDYIGVSIRSLGLWKEPPIKFENLLEERRTAVNTLSQWVQEGTNTFIVVHGPQGSGKSDILYKYVLKDKPNILTIDCESLVKSRSDTAFIKCAAKILGYYPVFPWMNSISTFLDVAAQGLTGQKTGLAENTETQFKNMLSVTTTAIHKVALEPLTHASREGVDVGSTENFLQLHPEAKPIVVIKNLVTKSEDRNSFVYDQLVDWAATLIQANIAQVIFVTDDVAYEKRLSPALPNQIFKVVGVGDATLASARKFVTQQLSMGQQPIEKEKNKEKEPSSEVSVDPKELDEALTPLGGRMTDIESFARRLRSGESPKDAINDMVEQAKLEVMQMYVMRTDAPWTREQAWTLVKLLAARQAEESGQKPTHHSFFSSGHEDTDIPDDNRHPAPMVSMNKISQDSNFSSTDSERALAELEHAEMISQNSVGGRVVAVKAGKPIYQAAFSALMQDEELRAWMETSLLKRLIAQENKAITSYENELSTLAQLPNKWEIKARVDYLAKKLIGSQDKIEEYEKKLSQQKAIIQKSN</sequence>
<dbReference type="InterPro" id="IPR012677">
    <property type="entry name" value="Nucleotide-bd_a/b_plait_sf"/>
</dbReference>
<comment type="similarity">
    <text evidence="2 11">Belongs to the YME2 family.</text>
</comment>
<keyword evidence="4 11" id="KW-0812">Transmembrane</keyword>
<dbReference type="Pfam" id="PF10443">
    <property type="entry name" value="RNA12"/>
    <property type="match status" value="2"/>
</dbReference>
<evidence type="ECO:0000256" key="3">
    <source>
        <dbReference type="ARBA" id="ARBA00020222"/>
    </source>
</evidence>
<feature type="transmembrane region" description="Helical" evidence="11">
    <location>
        <begin position="284"/>
        <end position="304"/>
    </location>
</feature>
<protein>
    <recommendedName>
        <fullName evidence="3 11">Mitochondrial escape protein 2</fullName>
    </recommendedName>
</protein>
<evidence type="ECO:0000256" key="5">
    <source>
        <dbReference type="ARBA" id="ARBA00022792"/>
    </source>
</evidence>
<keyword evidence="11" id="KW-0694">RNA-binding</keyword>
<dbReference type="PhylomeDB" id="A0A060TCU8"/>
<feature type="domain" description="Mitochondrial escape protein 2 C-terminal" evidence="14">
    <location>
        <begin position="730"/>
        <end position="825"/>
    </location>
</feature>
<feature type="compositionally biased region" description="Basic and acidic residues" evidence="12">
    <location>
        <begin position="606"/>
        <end position="625"/>
    </location>
</feature>
<evidence type="ECO:0000256" key="9">
    <source>
        <dbReference type="ARBA" id="ARBA00023136"/>
    </source>
</evidence>
<dbReference type="InterPro" id="IPR035979">
    <property type="entry name" value="RBD_domain_sf"/>
</dbReference>
<dbReference type="GO" id="GO:0005743">
    <property type="term" value="C:mitochondrial inner membrane"/>
    <property type="evidence" value="ECO:0007669"/>
    <property type="project" value="UniProtKB-SubCell"/>
</dbReference>
<reference evidence="15" key="2">
    <citation type="submission" date="2014-06" db="EMBL/GenBank/DDBJ databases">
        <title>The complete genome of Blastobotrys (Arxula) adeninivorans LS3 - a yeast of biotechnological interest.</title>
        <authorList>
            <person name="Kunze G."/>
            <person name="Gaillardin C."/>
            <person name="Czernicka M."/>
            <person name="Durrens P."/>
            <person name="Martin T."/>
            <person name="Boer E."/>
            <person name="Gabaldon T."/>
            <person name="Cruz J."/>
            <person name="Talla E."/>
            <person name="Marck C."/>
            <person name="Goffeau A."/>
            <person name="Barbe V."/>
            <person name="Baret P."/>
            <person name="Baronian K."/>
            <person name="Beier S."/>
            <person name="Bleykasten C."/>
            <person name="Bode R."/>
            <person name="Casaregola S."/>
            <person name="Despons L."/>
            <person name="Fairhead C."/>
            <person name="Giersberg M."/>
            <person name="Gierski P."/>
            <person name="Hahnel U."/>
            <person name="Hartmann A."/>
            <person name="Jankowska D."/>
            <person name="Jubin C."/>
            <person name="Jung P."/>
            <person name="Lafontaine I."/>
            <person name="Leh-Louis V."/>
            <person name="Lemaire M."/>
            <person name="Marcet-Houben M."/>
            <person name="Mascher M."/>
            <person name="Morel G."/>
            <person name="Richard G.-F."/>
            <person name="Riechen J."/>
            <person name="Sacerdot C."/>
            <person name="Sarkar A."/>
            <person name="Savel G."/>
            <person name="Schacherer J."/>
            <person name="Sherman D."/>
            <person name="Straub M.-L."/>
            <person name="Stein N."/>
            <person name="Thierry A."/>
            <person name="Trautwein-Schult A."/>
            <person name="Westhof E."/>
            <person name="Worch S."/>
            <person name="Dujon B."/>
            <person name="Souciet J.-L."/>
            <person name="Wincker P."/>
            <person name="Scholz U."/>
            <person name="Neuveglise N."/>
        </authorList>
    </citation>
    <scope>NUCLEOTIDE SEQUENCE</scope>
    <source>
        <strain evidence="15">LS3</strain>
    </source>
</reference>
<accession>A0A060TCU8</accession>
<keyword evidence="7 11" id="KW-1133">Transmembrane helix</keyword>